<evidence type="ECO:0000313" key="3">
    <source>
        <dbReference type="Proteomes" id="UP000681425"/>
    </source>
</evidence>
<name>A0A975K6I0_9SPHN</name>
<keyword evidence="3" id="KW-1185">Reference proteome</keyword>
<dbReference type="SUPFAM" id="SSF51735">
    <property type="entry name" value="NAD(P)-binding Rossmann-fold domains"/>
    <property type="match status" value="1"/>
</dbReference>
<dbReference type="PANTHER" id="PTHR43245">
    <property type="entry name" value="BIFUNCTIONAL POLYMYXIN RESISTANCE PROTEIN ARNA"/>
    <property type="match status" value="1"/>
</dbReference>
<dbReference type="AlphaFoldDB" id="A0A975K6I0"/>
<reference evidence="2" key="1">
    <citation type="submission" date="2021-04" db="EMBL/GenBank/DDBJ databases">
        <title>Isolation of p-tert-butylphenol degrading bacteria Sphingobium phenoxybenzoativorans Tas13 from active sludge.</title>
        <authorList>
            <person name="Li Y."/>
        </authorList>
    </citation>
    <scope>NUCLEOTIDE SEQUENCE</scope>
    <source>
        <strain evidence="2">Tas13</strain>
    </source>
</reference>
<dbReference type="EMBL" id="CP073910">
    <property type="protein sequence ID" value="QUT05684.1"/>
    <property type="molecule type" value="Genomic_DNA"/>
</dbReference>
<dbReference type="InterPro" id="IPR036291">
    <property type="entry name" value="NAD(P)-bd_dom_sf"/>
</dbReference>
<dbReference type="RefSeq" id="WP_212609208.1">
    <property type="nucleotide sequence ID" value="NZ_CP073910.1"/>
</dbReference>
<feature type="domain" description="NAD-dependent epimerase/dehydratase" evidence="1">
    <location>
        <begin position="5"/>
        <end position="202"/>
    </location>
</feature>
<dbReference type="KEGG" id="spph:KFK14_22495"/>
<dbReference type="InterPro" id="IPR050177">
    <property type="entry name" value="Lipid_A_modif_metabolic_enz"/>
</dbReference>
<gene>
    <name evidence="2" type="ORF">KFK14_22495</name>
</gene>
<dbReference type="Pfam" id="PF01370">
    <property type="entry name" value="Epimerase"/>
    <property type="match status" value="1"/>
</dbReference>
<accession>A0A975K6I0</accession>
<organism evidence="2 3">
    <name type="scientific">Sphingobium phenoxybenzoativorans</name>
    <dbReference type="NCBI Taxonomy" id="1592790"/>
    <lineage>
        <taxon>Bacteria</taxon>
        <taxon>Pseudomonadati</taxon>
        <taxon>Pseudomonadota</taxon>
        <taxon>Alphaproteobacteria</taxon>
        <taxon>Sphingomonadales</taxon>
        <taxon>Sphingomonadaceae</taxon>
        <taxon>Sphingobium</taxon>
    </lineage>
</organism>
<evidence type="ECO:0000259" key="1">
    <source>
        <dbReference type="Pfam" id="PF01370"/>
    </source>
</evidence>
<evidence type="ECO:0000313" key="2">
    <source>
        <dbReference type="EMBL" id="QUT05684.1"/>
    </source>
</evidence>
<protein>
    <submittedName>
        <fullName evidence="2">NAD(P)-dependent oxidoreductase</fullName>
    </submittedName>
</protein>
<sequence length="331" mass="36225">MKLAVLGAAGFIGQRIVTLLRAHGGYAVVPVTRRTTGAIAHMVEADARDEQSVTRVLQGCEAVIVSIAGSADMIEDIVAPIYSASEKAGVSRIIYLSTGVVHGQAPDYGTDESSMLRHVQPFAYNLAKIRAEECLAAMRRGGDVEVVILRPTVVYGPGSRWTQGFADDLYADVVTVFDRGQGICNAVYIDNLVHAIEQALHAKLAPCQAFLINDKASVRWRDLQEPVARALGIDFDQLPHLSSEEVLARYSGPLSGRRIPNWIRQIKQRIVRDHAWSEAAYEQALLQSCRYQLPIAKAEKILGYSPPVSFEDGLRRSVASLNIPARRGLPI</sequence>
<dbReference type="Proteomes" id="UP000681425">
    <property type="component" value="Chromosome"/>
</dbReference>
<dbReference type="PANTHER" id="PTHR43245:SF13">
    <property type="entry name" value="UDP-D-APIOSE_UDP-D-XYLOSE SYNTHASE 2"/>
    <property type="match status" value="1"/>
</dbReference>
<proteinExistence type="predicted"/>
<dbReference type="Gene3D" id="3.40.50.720">
    <property type="entry name" value="NAD(P)-binding Rossmann-like Domain"/>
    <property type="match status" value="1"/>
</dbReference>
<dbReference type="InterPro" id="IPR001509">
    <property type="entry name" value="Epimerase_deHydtase"/>
</dbReference>